<evidence type="ECO:0000313" key="9">
    <source>
        <dbReference type="EMBL" id="OMO80597.1"/>
    </source>
</evidence>
<keyword evidence="4 6" id="KW-0472">Membrane</keyword>
<feature type="transmembrane region" description="Helical" evidence="6">
    <location>
        <begin position="690"/>
        <end position="710"/>
    </location>
</feature>
<evidence type="ECO:0000256" key="3">
    <source>
        <dbReference type="ARBA" id="ARBA00022989"/>
    </source>
</evidence>
<dbReference type="STRING" id="93759.A0A1R3IDD1"/>
<dbReference type="InterPro" id="IPR013581">
    <property type="entry name" value="PDR_assoc"/>
</dbReference>
<dbReference type="EMBL" id="AWUE01018416">
    <property type="protein sequence ID" value="OMO80597.1"/>
    <property type="molecule type" value="Genomic_DNA"/>
</dbReference>
<dbReference type="Gene3D" id="3.40.50.300">
    <property type="entry name" value="P-loop containing nucleotide triphosphate hydrolases"/>
    <property type="match status" value="1"/>
</dbReference>
<gene>
    <name evidence="9" type="ORF">COLO4_24024</name>
</gene>
<comment type="caution">
    <text evidence="9">The sequence shown here is derived from an EMBL/GenBank/DDBJ whole genome shotgun (WGS) entry which is preliminary data.</text>
</comment>
<dbReference type="Proteomes" id="UP000187203">
    <property type="component" value="Unassembled WGS sequence"/>
</dbReference>
<reference evidence="10" key="1">
    <citation type="submission" date="2013-09" db="EMBL/GenBank/DDBJ databases">
        <title>Corchorus olitorius genome sequencing.</title>
        <authorList>
            <person name="Alam M."/>
            <person name="Haque M.S."/>
            <person name="Islam M.S."/>
            <person name="Emdad E.M."/>
            <person name="Islam M.M."/>
            <person name="Ahmed B."/>
            <person name="Halim A."/>
            <person name="Hossen Q.M.M."/>
            <person name="Hossain M.Z."/>
            <person name="Ahmed R."/>
            <person name="Khan M.M."/>
            <person name="Islam R."/>
            <person name="Rashid M.M."/>
            <person name="Khan S.A."/>
            <person name="Rahman M.S."/>
            <person name="Alam M."/>
            <person name="Yahiya A.S."/>
            <person name="Khan M.S."/>
            <person name="Azam M.S."/>
            <person name="Haque T."/>
            <person name="Lashkar M.Z.H."/>
            <person name="Akhand A.I."/>
            <person name="Morshed G."/>
            <person name="Roy S."/>
            <person name="Uddin K.S."/>
            <person name="Rabeya T."/>
            <person name="Hossain A.S."/>
            <person name="Chowdhury A."/>
            <person name="Snigdha A.R."/>
            <person name="Mortoza M.S."/>
            <person name="Matin S.A."/>
            <person name="Hoque S.M.E."/>
            <person name="Islam M.K."/>
            <person name="Roy D.K."/>
            <person name="Haider R."/>
            <person name="Moosa M.M."/>
            <person name="Elias S.M."/>
            <person name="Hasan A.M."/>
            <person name="Jahan S."/>
            <person name="Shafiuddin M."/>
            <person name="Mahmood N."/>
            <person name="Shommy N.S."/>
        </authorList>
    </citation>
    <scope>NUCLEOTIDE SEQUENCE [LARGE SCALE GENOMIC DNA]</scope>
    <source>
        <strain evidence="10">cv. O-4</strain>
    </source>
</reference>
<keyword evidence="10" id="KW-1185">Reference proteome</keyword>
<feature type="transmembrane region" description="Helical" evidence="6">
    <location>
        <begin position="603"/>
        <end position="622"/>
    </location>
</feature>
<evidence type="ECO:0000313" key="10">
    <source>
        <dbReference type="Proteomes" id="UP000187203"/>
    </source>
</evidence>
<feature type="domain" description="Plant PDR ABC transporter associated" evidence="8">
    <location>
        <begin position="339"/>
        <end position="402"/>
    </location>
</feature>
<evidence type="ECO:0000256" key="5">
    <source>
        <dbReference type="SAM" id="MobiDB-lite"/>
    </source>
</evidence>
<dbReference type="PANTHER" id="PTHR48040">
    <property type="entry name" value="PLEIOTROPIC DRUG RESISTANCE PROTEIN 1-LIKE ISOFORM X1"/>
    <property type="match status" value="1"/>
</dbReference>
<feature type="domain" description="ABC-2 type transporter transmembrane" evidence="7">
    <location>
        <begin position="584"/>
        <end position="797"/>
    </location>
</feature>
<dbReference type="SUPFAM" id="SSF52540">
    <property type="entry name" value="P-loop containing nucleoside triphosphate hydrolases"/>
    <property type="match status" value="1"/>
</dbReference>
<feature type="transmembrane region" description="Helical" evidence="6">
    <location>
        <begin position="748"/>
        <end position="767"/>
    </location>
</feature>
<feature type="transmembrane region" description="Helical" evidence="6">
    <location>
        <begin position="366"/>
        <end position="389"/>
    </location>
</feature>
<accession>A0A1R3IDD1</accession>
<feature type="transmembrane region" description="Helical" evidence="6">
    <location>
        <begin position="283"/>
        <end position="304"/>
    </location>
</feature>
<sequence length="855" mass="97251">MEGSEHYQASSLRIGSSKLWRNNSIEDFSDSFREEDDEESLKWAAIEKLPTFARIRTGILAEEGGQLREVDIKKLGLLERRNLVERLVKVADEDHEKFLLRLRERIDQALPTLFNFSVTMFEGFLNCLHILPNKKQPLPILKDVSGIIKPQRMALLLGPPSSGKTTLLLALAGKLSKDLKAAAMKGQKASVVTDYKLKILGLDVCADTLVGDQMIRGISGGQKKRVTTARLHCFCNNDIVSESKYAPEFSNRWFFKQYLLLLCLNQMASGLFRLVAALGRNMIVANTCTSLALLAIIVMGGFILSRDGVKKWWLWGYWVSPLMYAQNSVAVNEFLGKSWRHIPPNSTERLGVLVLKSRGLFPEAHWYWIGVGALIGYTFLFNFLFTLALKYLNPFSKPQAVISKETLHEVDSLGESVELSSRGKKFSEKGGESTSSRPPHGKIGSPDGATQPSKGGTVLPFEPYSLTFDEIRYAVDMPQLFLMKRGGEEIYIGPLGRHSCHLIKYFEEIKGIPKIKDGYNPATWMLEITSAAQEEIIGINFTHIYKNSELYRRNKALIKELSSPAPGSNDLHFRTRYSQPFVVQCLASLWKLHWSYWRNPPYTAVRFILTTVIALLLGTIFWDLGSKRTQQQDILNAMGSMYAAVIFLGLQNAISVQPVVAVERTVFYREKVAGMYSALPYAFAQVLIELPYTLIQSLIYGVIVYAMIGFEWTASKFFWYLFFMYFTLLYYTFYGMMTVAVTPNQHNAAIISTFFYRIWNIFSGFIIPRTRIPVWWRWFYWICPVSWTLYGLAASQFGDVKDAFESGETVEHFVRSYFGFRSDFLGVVAIVIVGIPVLFAFIFAFSIKTFNFQKR</sequence>
<evidence type="ECO:0000256" key="1">
    <source>
        <dbReference type="ARBA" id="ARBA00004141"/>
    </source>
</evidence>
<comment type="subcellular location">
    <subcellularLocation>
        <location evidence="1">Membrane</location>
        <topology evidence="1">Multi-pass membrane protein</topology>
    </subcellularLocation>
</comment>
<name>A0A1R3IDD1_9ROSI</name>
<dbReference type="AlphaFoldDB" id="A0A1R3IDD1"/>
<protein>
    <submittedName>
        <fullName evidence="9">ABC-2 type transporter</fullName>
    </submittedName>
</protein>
<keyword evidence="3 6" id="KW-1133">Transmembrane helix</keyword>
<dbReference type="GO" id="GO:0016020">
    <property type="term" value="C:membrane"/>
    <property type="evidence" value="ECO:0007669"/>
    <property type="project" value="UniProtKB-SubCell"/>
</dbReference>
<organism evidence="9 10">
    <name type="scientific">Corchorus olitorius</name>
    <dbReference type="NCBI Taxonomy" id="93759"/>
    <lineage>
        <taxon>Eukaryota</taxon>
        <taxon>Viridiplantae</taxon>
        <taxon>Streptophyta</taxon>
        <taxon>Embryophyta</taxon>
        <taxon>Tracheophyta</taxon>
        <taxon>Spermatophyta</taxon>
        <taxon>Magnoliopsida</taxon>
        <taxon>eudicotyledons</taxon>
        <taxon>Gunneridae</taxon>
        <taxon>Pentapetalae</taxon>
        <taxon>rosids</taxon>
        <taxon>malvids</taxon>
        <taxon>Malvales</taxon>
        <taxon>Malvaceae</taxon>
        <taxon>Grewioideae</taxon>
        <taxon>Apeibeae</taxon>
        <taxon>Corchorus</taxon>
    </lineage>
</organism>
<feature type="transmembrane region" description="Helical" evidence="6">
    <location>
        <begin position="779"/>
        <end position="798"/>
    </location>
</feature>
<dbReference type="Pfam" id="PF08370">
    <property type="entry name" value="PDR_assoc"/>
    <property type="match status" value="1"/>
</dbReference>
<keyword evidence="2 6" id="KW-0812">Transmembrane</keyword>
<evidence type="ECO:0000256" key="4">
    <source>
        <dbReference type="ARBA" id="ARBA00023136"/>
    </source>
</evidence>
<proteinExistence type="predicted"/>
<dbReference type="PANTHER" id="PTHR48040:SF45">
    <property type="entry name" value="PLEIOTROPIC DRUG RESISTANCE PROTEIN 1-LIKE"/>
    <property type="match status" value="1"/>
</dbReference>
<dbReference type="GO" id="GO:0140359">
    <property type="term" value="F:ABC-type transporter activity"/>
    <property type="evidence" value="ECO:0007669"/>
    <property type="project" value="InterPro"/>
</dbReference>
<dbReference type="InterPro" id="IPR027417">
    <property type="entry name" value="P-loop_NTPase"/>
</dbReference>
<evidence type="ECO:0000256" key="2">
    <source>
        <dbReference type="ARBA" id="ARBA00022692"/>
    </source>
</evidence>
<evidence type="ECO:0000259" key="8">
    <source>
        <dbReference type="Pfam" id="PF08370"/>
    </source>
</evidence>
<evidence type="ECO:0000259" key="7">
    <source>
        <dbReference type="Pfam" id="PF01061"/>
    </source>
</evidence>
<dbReference type="Pfam" id="PF01061">
    <property type="entry name" value="ABC2_membrane"/>
    <property type="match status" value="2"/>
</dbReference>
<dbReference type="OrthoDB" id="66620at2759"/>
<feature type="region of interest" description="Disordered" evidence="5">
    <location>
        <begin position="421"/>
        <end position="455"/>
    </location>
</feature>
<dbReference type="InterPro" id="IPR013525">
    <property type="entry name" value="ABC2_TM"/>
</dbReference>
<feature type="transmembrane region" description="Helical" evidence="6">
    <location>
        <begin position="717"/>
        <end position="736"/>
    </location>
</feature>
<evidence type="ECO:0000256" key="6">
    <source>
        <dbReference type="SAM" id="Phobius"/>
    </source>
</evidence>
<feature type="transmembrane region" description="Helical" evidence="6">
    <location>
        <begin position="824"/>
        <end position="847"/>
    </location>
</feature>
<feature type="domain" description="ABC-2 type transporter transmembrane" evidence="7">
    <location>
        <begin position="253"/>
        <end position="334"/>
    </location>
</feature>